<accession>A0A0H2VHU7</accession>
<dbReference type="HOGENOM" id="CLU_051474_2_1_9"/>
<dbReference type="PANTHER" id="PTHR30336">
    <property type="entry name" value="INNER MEMBRANE PROTEIN, PROBABLE PERMEASE"/>
    <property type="match status" value="1"/>
</dbReference>
<dbReference type="Proteomes" id="UP000001411">
    <property type="component" value="Chromosome"/>
</dbReference>
<feature type="transmembrane region" description="Helical" evidence="1">
    <location>
        <begin position="43"/>
        <end position="67"/>
    </location>
</feature>
<dbReference type="OrthoDB" id="9782395at2"/>
<dbReference type="Pfam" id="PF02698">
    <property type="entry name" value="DUF218"/>
    <property type="match status" value="1"/>
</dbReference>
<dbReference type="GO" id="GO:0005886">
    <property type="term" value="C:plasma membrane"/>
    <property type="evidence" value="ECO:0007669"/>
    <property type="project" value="TreeGrafter"/>
</dbReference>
<keyword evidence="1" id="KW-0812">Transmembrane</keyword>
<feature type="transmembrane region" description="Helical" evidence="1">
    <location>
        <begin position="296"/>
        <end position="315"/>
    </location>
</feature>
<evidence type="ECO:0000259" key="2">
    <source>
        <dbReference type="Pfam" id="PF02698"/>
    </source>
</evidence>
<organism evidence="3 4">
    <name type="scientific">Staphylococcus epidermidis (strain ATCC 12228 / FDA PCI 1200)</name>
    <dbReference type="NCBI Taxonomy" id="176280"/>
    <lineage>
        <taxon>Bacteria</taxon>
        <taxon>Bacillati</taxon>
        <taxon>Bacillota</taxon>
        <taxon>Bacilli</taxon>
        <taxon>Bacillales</taxon>
        <taxon>Staphylococcaceae</taxon>
        <taxon>Staphylococcus</taxon>
    </lineage>
</organism>
<keyword evidence="1" id="KW-0472">Membrane</keyword>
<feature type="transmembrane region" description="Helical" evidence="1">
    <location>
        <begin position="115"/>
        <end position="134"/>
    </location>
</feature>
<dbReference type="InterPro" id="IPR003848">
    <property type="entry name" value="DUF218"/>
</dbReference>
<evidence type="ECO:0000313" key="3">
    <source>
        <dbReference type="EMBL" id="AAO05579.1"/>
    </source>
</evidence>
<dbReference type="PATRIC" id="fig|176280.10.peg.1891"/>
<dbReference type="InterPro" id="IPR051599">
    <property type="entry name" value="Cell_Envelope_Assoc"/>
</dbReference>
<dbReference type="CDD" id="cd06259">
    <property type="entry name" value="YdcF-like"/>
    <property type="match status" value="1"/>
</dbReference>
<evidence type="ECO:0000256" key="1">
    <source>
        <dbReference type="SAM" id="Phobius"/>
    </source>
</evidence>
<dbReference type="GO" id="GO:0043164">
    <property type="term" value="P:Gram-negative-bacterium-type cell wall biogenesis"/>
    <property type="evidence" value="ECO:0007669"/>
    <property type="project" value="TreeGrafter"/>
</dbReference>
<sequence>MLLFLCFLIELLLIVLLYTKQSFTLNLFSFILYNIIGFVMMTYHMVTVSIPYDMFIIVIVAMILLLIKHRYIFKLQTGRFFILQLSHHFYTVGLFAVSCLYISTIPLIIINSLALWAATIAFSTIYSFIGYLSWSTAFENHQYYKHVKLIMVLGAGIFSEEVTTLLAARLDKALSVYHSQRTKPIIIVSGGQGPDEPISEALAMKRYLIAHNVPENHIFMENQSTNTRTNFLYSKSIIHSMMPTSNHMLCVTSQFHVLRALKFAKKAHLSFDGIGSRTPYHFLAQSMIIDFLGLMYQYKTILTIYFAMLFWLAILQTI</sequence>
<evidence type="ECO:0000313" key="4">
    <source>
        <dbReference type="Proteomes" id="UP000001411"/>
    </source>
</evidence>
<name>A0A0H2VHU7_STAES</name>
<dbReference type="RefSeq" id="WP_002470184.1">
    <property type="nucleotide sequence ID" value="NC_004461.1"/>
</dbReference>
<gene>
    <name evidence="3" type="ordered locus">SE_1938</name>
</gene>
<dbReference type="InterPro" id="IPR014729">
    <property type="entry name" value="Rossmann-like_a/b/a_fold"/>
</dbReference>
<keyword evidence="1" id="KW-1133">Transmembrane helix</keyword>
<protein>
    <submittedName>
        <fullName evidence="3">Membrane protein</fullName>
    </submittedName>
</protein>
<dbReference type="KEGG" id="sep:SE_1938"/>
<dbReference type="eggNOG" id="COG1434">
    <property type="taxonomic scope" value="Bacteria"/>
</dbReference>
<dbReference type="AlphaFoldDB" id="A0A0H2VHU7"/>
<dbReference type="PANTHER" id="PTHR30336:SF18">
    <property type="entry name" value="MEMBRANE PROTEIN"/>
    <property type="match status" value="1"/>
</dbReference>
<dbReference type="GO" id="GO:0000270">
    <property type="term" value="P:peptidoglycan metabolic process"/>
    <property type="evidence" value="ECO:0007669"/>
    <property type="project" value="TreeGrafter"/>
</dbReference>
<dbReference type="Gene3D" id="3.40.50.620">
    <property type="entry name" value="HUPs"/>
    <property type="match status" value="1"/>
</dbReference>
<reference evidence="3 4" key="1">
    <citation type="journal article" date="2003" name="Mol. Microbiol.">
        <title>Genome-based analysis of virulence genes in a non-biofilm-forming Staphylococcus epidermidis strain (ATCC 12228).</title>
        <authorList>
            <person name="Zhang Y.Q."/>
            <person name="Ren S.X."/>
            <person name="Li H.L."/>
            <person name="Wang Y.X."/>
            <person name="Fu G."/>
            <person name="Yang J."/>
            <person name="Qin Z.Q."/>
            <person name="Miao Y.G."/>
            <person name="Wang W.Y."/>
            <person name="Chen R.S."/>
            <person name="Shen Y."/>
            <person name="Chen Z."/>
            <person name="Yuan Z.H."/>
            <person name="Zhao G.P."/>
            <person name="Qu D."/>
            <person name="Danchin A."/>
            <person name="Wen Y.M."/>
        </authorList>
    </citation>
    <scope>NUCLEOTIDE SEQUENCE [LARGE SCALE GENOMIC DNA]</scope>
    <source>
        <strain evidence="4">ATCC 12228 / FDA PCI 1200</strain>
    </source>
</reference>
<feature type="transmembrane region" description="Helical" evidence="1">
    <location>
        <begin position="88"/>
        <end position="109"/>
    </location>
</feature>
<feature type="transmembrane region" description="Helical" evidence="1">
    <location>
        <begin position="146"/>
        <end position="168"/>
    </location>
</feature>
<proteinExistence type="predicted"/>
<feature type="domain" description="DUF218" evidence="2">
    <location>
        <begin position="149"/>
        <end position="273"/>
    </location>
</feature>
<dbReference type="EMBL" id="AE015929">
    <property type="protein sequence ID" value="AAO05579.1"/>
    <property type="molecule type" value="Genomic_DNA"/>
</dbReference>